<evidence type="ECO:0000313" key="1">
    <source>
        <dbReference type="EMBL" id="KAI8526764.1"/>
    </source>
</evidence>
<evidence type="ECO:0000313" key="2">
    <source>
        <dbReference type="Proteomes" id="UP001062846"/>
    </source>
</evidence>
<protein>
    <submittedName>
        <fullName evidence="1">Uncharacterized protein</fullName>
    </submittedName>
</protein>
<keyword evidence="2" id="KW-1185">Reference proteome</keyword>
<comment type="caution">
    <text evidence="1">The sequence shown here is derived from an EMBL/GenBank/DDBJ whole genome shotgun (WGS) entry which is preliminary data.</text>
</comment>
<organism evidence="1 2">
    <name type="scientific">Rhododendron molle</name>
    <name type="common">Chinese azalea</name>
    <name type="synonym">Azalea mollis</name>
    <dbReference type="NCBI Taxonomy" id="49168"/>
    <lineage>
        <taxon>Eukaryota</taxon>
        <taxon>Viridiplantae</taxon>
        <taxon>Streptophyta</taxon>
        <taxon>Embryophyta</taxon>
        <taxon>Tracheophyta</taxon>
        <taxon>Spermatophyta</taxon>
        <taxon>Magnoliopsida</taxon>
        <taxon>eudicotyledons</taxon>
        <taxon>Gunneridae</taxon>
        <taxon>Pentapetalae</taxon>
        <taxon>asterids</taxon>
        <taxon>Ericales</taxon>
        <taxon>Ericaceae</taxon>
        <taxon>Ericoideae</taxon>
        <taxon>Rhodoreae</taxon>
        <taxon>Rhododendron</taxon>
    </lineage>
</organism>
<proteinExistence type="predicted"/>
<accession>A0ACC0LEN1</accession>
<sequence>MGKVTGEEGWISLGAPGNTGTTNTTYNTKTYKADGPILQITVRLLHLDSGVVRYTRICSISFQSESRDGVVIGSSEHFGSPKQGGVTTTVRIDSSVEQLQSITMESLFSITFHTNLNNYGPFGYISDPTKAIYSLSKLGMDGGLIVGFHGIEDGWSLHGLGVFVAPKESLHSIQDPDSAQHQVNFLSPLSSVLLSIVVEYLIIGINCGNPRFPIMPLRGTLDPAVPHSALQVAVLDSKTEIEELKTKIKELKEREDGYLIKMKEMEAEIEVLRKKNKETEKEGNISDGEGCVSSGIGGGKEGAYWTYKADGPVMLISIRYGEAIDSIIFQSKSGDGVGRSVKIGGIGGHTTKTV</sequence>
<dbReference type="EMBL" id="CM046399">
    <property type="protein sequence ID" value="KAI8526764.1"/>
    <property type="molecule type" value="Genomic_DNA"/>
</dbReference>
<name>A0ACC0LEN1_RHOML</name>
<reference evidence="1" key="1">
    <citation type="submission" date="2022-02" db="EMBL/GenBank/DDBJ databases">
        <title>Plant Genome Project.</title>
        <authorList>
            <person name="Zhang R.-G."/>
        </authorList>
    </citation>
    <scope>NUCLEOTIDE SEQUENCE</scope>
    <source>
        <strain evidence="1">AT1</strain>
    </source>
</reference>
<gene>
    <name evidence="1" type="ORF">RHMOL_Rhmol12G0021500</name>
</gene>
<dbReference type="Proteomes" id="UP001062846">
    <property type="component" value="Chromosome 12"/>
</dbReference>